<sequence>MCARRKRYGSHSPMVLDDVAVLGCSSEVARDTRPNTDTL</sequence>
<dbReference type="HOGENOM" id="CLU_3321006_0_0_1"/>
<dbReference type="AlphaFoldDB" id="K4BKL7"/>
<dbReference type="PaxDb" id="4081-Solyc03g113650.2.1"/>
<reference evidence="1" key="2">
    <citation type="submission" date="2015-06" db="UniProtKB">
        <authorList>
            <consortium name="EnsemblPlants"/>
        </authorList>
    </citation>
    <scope>IDENTIFICATION</scope>
    <source>
        <strain evidence="1">cv. Heinz 1706</strain>
    </source>
</reference>
<dbReference type="InParanoid" id="K4BKL7"/>
<organism evidence="1">
    <name type="scientific">Solanum lycopersicum</name>
    <name type="common">Tomato</name>
    <name type="synonym">Lycopersicon esculentum</name>
    <dbReference type="NCBI Taxonomy" id="4081"/>
    <lineage>
        <taxon>Eukaryota</taxon>
        <taxon>Viridiplantae</taxon>
        <taxon>Streptophyta</taxon>
        <taxon>Embryophyta</taxon>
        <taxon>Tracheophyta</taxon>
        <taxon>Spermatophyta</taxon>
        <taxon>Magnoliopsida</taxon>
        <taxon>eudicotyledons</taxon>
        <taxon>Gunneridae</taxon>
        <taxon>Pentapetalae</taxon>
        <taxon>asterids</taxon>
        <taxon>lamiids</taxon>
        <taxon>Solanales</taxon>
        <taxon>Solanaceae</taxon>
        <taxon>Solanoideae</taxon>
        <taxon>Solaneae</taxon>
        <taxon>Solanum</taxon>
        <taxon>Solanum subgen. Lycopersicon</taxon>
    </lineage>
</organism>
<accession>K4BKL7</accession>
<dbReference type="Proteomes" id="UP000004994">
    <property type="component" value="Chromosome 3"/>
</dbReference>
<protein>
    <submittedName>
        <fullName evidence="1">Uncharacterized protein</fullName>
    </submittedName>
</protein>
<evidence type="ECO:0000313" key="2">
    <source>
        <dbReference type="Proteomes" id="UP000004994"/>
    </source>
</evidence>
<dbReference type="EnsemblPlants" id="Solyc03g113650.2.1">
    <property type="protein sequence ID" value="Solyc03g113650.2.1"/>
    <property type="gene ID" value="Solyc03g113650.2"/>
</dbReference>
<evidence type="ECO:0000313" key="1">
    <source>
        <dbReference type="EnsemblPlants" id="Solyc03g113650.2.1"/>
    </source>
</evidence>
<dbReference type="Gramene" id="Solyc03g113650.2.1">
    <property type="protein sequence ID" value="Solyc03g113650.2.1"/>
    <property type="gene ID" value="Solyc03g113650.2"/>
</dbReference>
<reference evidence="1" key="1">
    <citation type="journal article" date="2012" name="Nature">
        <title>The tomato genome sequence provides insights into fleshy fruit evolution.</title>
        <authorList>
            <consortium name="Tomato Genome Consortium"/>
        </authorList>
    </citation>
    <scope>NUCLEOTIDE SEQUENCE [LARGE SCALE GENOMIC DNA]</scope>
    <source>
        <strain evidence="1">cv. Heinz 1706</strain>
    </source>
</reference>
<name>K4BKL7_SOLLC</name>
<proteinExistence type="predicted"/>
<keyword evidence="2" id="KW-1185">Reference proteome</keyword>